<feature type="transmembrane region" description="Helical" evidence="2">
    <location>
        <begin position="85"/>
        <end position="106"/>
    </location>
</feature>
<keyword evidence="2" id="KW-1133">Transmembrane helix</keyword>
<gene>
    <name evidence="4" type="ORF">MEDL_63901</name>
</gene>
<dbReference type="AlphaFoldDB" id="A0A8S3V743"/>
<evidence type="ECO:0000313" key="4">
    <source>
        <dbReference type="EMBL" id="CAG2252288.1"/>
    </source>
</evidence>
<keyword evidence="2" id="KW-0472">Membrane</keyword>
<proteinExistence type="predicted"/>
<dbReference type="InterPro" id="IPR054465">
    <property type="entry name" value="Integrase_p58-like_C"/>
</dbReference>
<dbReference type="Proteomes" id="UP000683360">
    <property type="component" value="Unassembled WGS sequence"/>
</dbReference>
<dbReference type="Pfam" id="PF22938">
    <property type="entry name" value="Integrase_p58_C"/>
    <property type="match status" value="1"/>
</dbReference>
<keyword evidence="5" id="KW-1185">Reference proteome</keyword>
<reference evidence="4" key="1">
    <citation type="submission" date="2021-03" db="EMBL/GenBank/DDBJ databases">
        <authorList>
            <person name="Bekaert M."/>
        </authorList>
    </citation>
    <scope>NUCLEOTIDE SEQUENCE</scope>
</reference>
<feature type="region of interest" description="Disordered" evidence="1">
    <location>
        <begin position="561"/>
        <end position="580"/>
    </location>
</feature>
<evidence type="ECO:0000256" key="2">
    <source>
        <dbReference type="SAM" id="Phobius"/>
    </source>
</evidence>
<keyword evidence="2" id="KW-0812">Transmembrane</keyword>
<organism evidence="4 5">
    <name type="scientific">Mytilus edulis</name>
    <name type="common">Blue mussel</name>
    <dbReference type="NCBI Taxonomy" id="6550"/>
    <lineage>
        <taxon>Eukaryota</taxon>
        <taxon>Metazoa</taxon>
        <taxon>Spiralia</taxon>
        <taxon>Lophotrochozoa</taxon>
        <taxon>Mollusca</taxon>
        <taxon>Bivalvia</taxon>
        <taxon>Autobranchia</taxon>
        <taxon>Pteriomorphia</taxon>
        <taxon>Mytilida</taxon>
        <taxon>Mytiloidea</taxon>
        <taxon>Mytilidae</taxon>
        <taxon>Mytilinae</taxon>
        <taxon>Mytilus</taxon>
    </lineage>
</organism>
<feature type="compositionally biased region" description="Polar residues" evidence="1">
    <location>
        <begin position="166"/>
        <end position="175"/>
    </location>
</feature>
<feature type="transmembrane region" description="Helical" evidence="2">
    <location>
        <begin position="118"/>
        <end position="140"/>
    </location>
</feature>
<protein>
    <recommendedName>
        <fullName evidence="3">Integrase p58-like C-terminal domain-containing protein</fullName>
    </recommendedName>
</protein>
<evidence type="ECO:0000259" key="3">
    <source>
        <dbReference type="Pfam" id="PF22938"/>
    </source>
</evidence>
<name>A0A8S3V743_MYTED</name>
<feature type="region of interest" description="Disordered" evidence="1">
    <location>
        <begin position="150"/>
        <end position="175"/>
    </location>
</feature>
<sequence length="611" mass="69398">MPSEVRQTHFYTDNGVYDSRSPYDSGIENSTVCGTPQPKHLGKYTGFQTNAGLFSQEEQFGLGTEVPGYDEENIEENKQNWGKFWLIWITLLSVCTGLVAIAWKYFPCNEVVKKSQEYVMTGLLGIIAFVLVTTVLKILIHFCKTPREQDVVASPGREQGGKRSKQSTFLSNNNIRSMTNPNQECGYVDAPNSPYYAPNNSMSSYSGKMPVSQKSMLNSPVNTGHENQDNLEHRQIPERNGHDNNMNVASFDAFSGSDNARDFVSVEPNNRPGTEFTNVGAQSKEMGRFSSRPSEYPVRRTFLGSNSDVWSEFLQYFENIRELNLWDDEKARRVLLSTLRGQAETYAYGLPLIIQRNYQRLAEKLNEGQKFQYDGNVKEKIYSDGQLVWRNQKQNIPGKKAKICRNWTGPWVIIKKLSDVLYRIQHAKNSPPVVVHGDNLKPYRGSKKLKWFKQVVINENVTVSFPDVDNFLQSEDFEKDSENAEEFANNLPKELPDESIIPNHQNEDKCIENLPAVSKSPQKPEKEARGNSRIILGKSPEARKTKAQFPHLKLISISPDVAPAQENQNSGKDKHYTTRKGRQIKIPEKFKDFIATMSSAKLFDCVDCGKE</sequence>
<dbReference type="OrthoDB" id="417598at2759"/>
<feature type="domain" description="Integrase p58-like C-terminal" evidence="3">
    <location>
        <begin position="409"/>
        <end position="442"/>
    </location>
</feature>
<accession>A0A8S3V743</accession>
<evidence type="ECO:0000313" key="5">
    <source>
        <dbReference type="Proteomes" id="UP000683360"/>
    </source>
</evidence>
<dbReference type="EMBL" id="CAJPWZ010003115">
    <property type="protein sequence ID" value="CAG2252288.1"/>
    <property type="molecule type" value="Genomic_DNA"/>
</dbReference>
<comment type="caution">
    <text evidence="4">The sequence shown here is derived from an EMBL/GenBank/DDBJ whole genome shotgun (WGS) entry which is preliminary data.</text>
</comment>
<evidence type="ECO:0000256" key="1">
    <source>
        <dbReference type="SAM" id="MobiDB-lite"/>
    </source>
</evidence>